<name>A0A517R4M9_9PLAN</name>
<sequence>MITWQKNSGKQFNTYIGMTNLQSRQQAVAVLDDLLVFSVDTFASGSNGREIIAVDFVCYSGTGMLTVAFLAPGDSDQSPRDSWSVRLQWVQDEYYHIAEDHSESDDEFVAELRRLELDVIGQFISAIKKFSDKLLACCVENRIFFRGFGEEPSEVVIERNINLT</sequence>
<dbReference type="RefSeq" id="WP_145364898.1">
    <property type="nucleotide sequence ID" value="NZ_CP036268.1"/>
</dbReference>
<protein>
    <submittedName>
        <fullName evidence="1">Uncharacterized protein</fullName>
    </submittedName>
</protein>
<reference evidence="1 2" key="1">
    <citation type="submission" date="2019-02" db="EMBL/GenBank/DDBJ databases">
        <title>Deep-cultivation of Planctomycetes and their phenomic and genomic characterization uncovers novel biology.</title>
        <authorList>
            <person name="Wiegand S."/>
            <person name="Jogler M."/>
            <person name="Boedeker C."/>
            <person name="Pinto D."/>
            <person name="Vollmers J."/>
            <person name="Rivas-Marin E."/>
            <person name="Kohn T."/>
            <person name="Peeters S.H."/>
            <person name="Heuer A."/>
            <person name="Rast P."/>
            <person name="Oberbeckmann S."/>
            <person name="Bunk B."/>
            <person name="Jeske O."/>
            <person name="Meyerdierks A."/>
            <person name="Storesund J.E."/>
            <person name="Kallscheuer N."/>
            <person name="Luecker S."/>
            <person name="Lage O.M."/>
            <person name="Pohl T."/>
            <person name="Merkel B.J."/>
            <person name="Hornburger P."/>
            <person name="Mueller R.-W."/>
            <person name="Bruemmer F."/>
            <person name="Labrenz M."/>
            <person name="Spormann A.M."/>
            <person name="Op den Camp H."/>
            <person name="Overmann J."/>
            <person name="Amann R."/>
            <person name="Jetten M.S.M."/>
            <person name="Mascher T."/>
            <person name="Medema M.H."/>
            <person name="Devos D.P."/>
            <person name="Kaster A.-K."/>
            <person name="Ovreas L."/>
            <person name="Rohde M."/>
            <person name="Galperin M.Y."/>
            <person name="Jogler C."/>
        </authorList>
    </citation>
    <scope>NUCLEOTIDE SEQUENCE [LARGE SCALE GENOMIC DNA]</scope>
    <source>
        <strain evidence="1 2">Pan189</strain>
    </source>
</reference>
<evidence type="ECO:0000313" key="1">
    <source>
        <dbReference type="EMBL" id="QDT38826.1"/>
    </source>
</evidence>
<dbReference type="EMBL" id="CP036268">
    <property type="protein sequence ID" value="QDT38826.1"/>
    <property type="molecule type" value="Genomic_DNA"/>
</dbReference>
<proteinExistence type="predicted"/>
<organism evidence="1 2">
    <name type="scientific">Stratiformator vulcanicus</name>
    <dbReference type="NCBI Taxonomy" id="2527980"/>
    <lineage>
        <taxon>Bacteria</taxon>
        <taxon>Pseudomonadati</taxon>
        <taxon>Planctomycetota</taxon>
        <taxon>Planctomycetia</taxon>
        <taxon>Planctomycetales</taxon>
        <taxon>Planctomycetaceae</taxon>
        <taxon>Stratiformator</taxon>
    </lineage>
</organism>
<dbReference type="KEGG" id="svp:Pan189_32250"/>
<gene>
    <name evidence="1" type="ORF">Pan189_32250</name>
</gene>
<dbReference type="Proteomes" id="UP000317318">
    <property type="component" value="Chromosome"/>
</dbReference>
<accession>A0A517R4M9</accession>
<keyword evidence="2" id="KW-1185">Reference proteome</keyword>
<evidence type="ECO:0000313" key="2">
    <source>
        <dbReference type="Proteomes" id="UP000317318"/>
    </source>
</evidence>
<dbReference type="AlphaFoldDB" id="A0A517R4M9"/>